<dbReference type="RefSeq" id="WP_305010752.1">
    <property type="nucleotide sequence ID" value="NZ_JAUQSX010000003.1"/>
</dbReference>
<comment type="caution">
    <text evidence="2">The sequence shown here is derived from an EMBL/GenBank/DDBJ whole genome shotgun (WGS) entry which is preliminary data.</text>
</comment>
<evidence type="ECO:0000256" key="1">
    <source>
        <dbReference type="SAM" id="SignalP"/>
    </source>
</evidence>
<feature type="signal peptide" evidence="1">
    <location>
        <begin position="1"/>
        <end position="24"/>
    </location>
</feature>
<dbReference type="Proteomes" id="UP001167796">
    <property type="component" value="Unassembled WGS sequence"/>
</dbReference>
<evidence type="ECO:0000313" key="2">
    <source>
        <dbReference type="EMBL" id="MDO7846062.1"/>
    </source>
</evidence>
<gene>
    <name evidence="2" type="ORF">Q5H92_06830</name>
</gene>
<proteinExistence type="predicted"/>
<accession>A0ABT9A9H2</accession>
<sequence>MKPATLFAIILFGLATALTAPARAQNPVSASVSQSGKVSFRIRQEDFTIYLSDAGQLLDYYINGKGRIDYDLNGRLRSIGSVGIEYDLNDRIRRIGSSAISYDLSDRIREVGSLRIRYNLNDQITEIGNTRISYDLNGRVSNIDG</sequence>
<name>A0ABT9A9H2_9BACT</name>
<dbReference type="EMBL" id="JAUQSX010000003">
    <property type="protein sequence ID" value="MDO7846062.1"/>
    <property type="molecule type" value="Genomic_DNA"/>
</dbReference>
<keyword evidence="3" id="KW-1185">Reference proteome</keyword>
<protein>
    <submittedName>
        <fullName evidence="2">Uncharacterized protein</fullName>
    </submittedName>
</protein>
<reference evidence="2" key="1">
    <citation type="submission" date="2023-07" db="EMBL/GenBank/DDBJ databases">
        <authorList>
            <person name="Kim M.K."/>
        </authorList>
    </citation>
    <scope>NUCLEOTIDE SEQUENCE</scope>
    <source>
        <strain evidence="2">M29</strain>
    </source>
</reference>
<evidence type="ECO:0000313" key="3">
    <source>
        <dbReference type="Proteomes" id="UP001167796"/>
    </source>
</evidence>
<keyword evidence="1" id="KW-0732">Signal</keyword>
<feature type="chain" id="PRO_5045137816" evidence="1">
    <location>
        <begin position="25"/>
        <end position="145"/>
    </location>
</feature>
<organism evidence="2 3">
    <name type="scientific">Hymenobacter mellowenesis</name>
    <dbReference type="NCBI Taxonomy" id="3063995"/>
    <lineage>
        <taxon>Bacteria</taxon>
        <taxon>Pseudomonadati</taxon>
        <taxon>Bacteroidota</taxon>
        <taxon>Cytophagia</taxon>
        <taxon>Cytophagales</taxon>
        <taxon>Hymenobacteraceae</taxon>
        <taxon>Hymenobacter</taxon>
    </lineage>
</organism>